<dbReference type="InterPro" id="IPR050075">
    <property type="entry name" value="LeuD"/>
</dbReference>
<proteinExistence type="inferred from homology"/>
<dbReference type="InterPro" id="IPR000573">
    <property type="entry name" value="AconitaseA/IPMdHydase_ssu_swvl"/>
</dbReference>
<keyword evidence="6 10" id="KW-0432">Leucine biosynthesis</keyword>
<evidence type="ECO:0000256" key="2">
    <source>
        <dbReference type="ARBA" id="ARBA00002695"/>
    </source>
</evidence>
<keyword evidence="7 10" id="KW-0028">Amino-acid biosynthesis</keyword>
<comment type="catalytic activity">
    <reaction evidence="1 10">
        <text>(2R,3S)-3-isopropylmalate = (2S)-2-isopropylmalate</text>
        <dbReference type="Rhea" id="RHEA:32287"/>
        <dbReference type="ChEBI" id="CHEBI:1178"/>
        <dbReference type="ChEBI" id="CHEBI:35121"/>
        <dbReference type="EC" id="4.2.1.33"/>
    </reaction>
</comment>
<dbReference type="InterPro" id="IPR015928">
    <property type="entry name" value="Aconitase/3IPM_dehydase_swvl"/>
</dbReference>
<keyword evidence="8 10" id="KW-0456">Lyase</keyword>
<organism evidence="12 13">
    <name type="scientific">Cytobacillus mangrovibacter</name>
    <dbReference type="NCBI Taxonomy" id="3299024"/>
    <lineage>
        <taxon>Bacteria</taxon>
        <taxon>Bacillati</taxon>
        <taxon>Bacillota</taxon>
        <taxon>Bacilli</taxon>
        <taxon>Bacillales</taxon>
        <taxon>Bacillaceae</taxon>
        <taxon>Cytobacillus</taxon>
    </lineage>
</organism>
<dbReference type="EMBL" id="JBIACJ010000005">
    <property type="protein sequence ID" value="MFE8696920.1"/>
    <property type="molecule type" value="Genomic_DNA"/>
</dbReference>
<evidence type="ECO:0000256" key="5">
    <source>
        <dbReference type="ARBA" id="ARBA00011271"/>
    </source>
</evidence>
<evidence type="ECO:0000259" key="11">
    <source>
        <dbReference type="Pfam" id="PF00694"/>
    </source>
</evidence>
<dbReference type="HAMAP" id="MF_01031">
    <property type="entry name" value="LeuD_type1"/>
    <property type="match status" value="1"/>
</dbReference>
<dbReference type="PANTHER" id="PTHR43345">
    <property type="entry name" value="3-ISOPROPYLMALATE DEHYDRATASE SMALL SUBUNIT 2-RELATED-RELATED"/>
    <property type="match status" value="1"/>
</dbReference>
<comment type="similarity">
    <text evidence="4 10">Belongs to the LeuD family. LeuD type 1 subfamily.</text>
</comment>
<keyword evidence="9 10" id="KW-0100">Branched-chain amino acid biosynthesis</keyword>
<feature type="domain" description="Aconitase A/isopropylmalate dehydratase small subunit swivel" evidence="11">
    <location>
        <begin position="1"/>
        <end position="123"/>
    </location>
</feature>
<dbReference type="NCBIfam" id="NF002458">
    <property type="entry name" value="PRK01641.1"/>
    <property type="match status" value="1"/>
</dbReference>
<evidence type="ECO:0000256" key="3">
    <source>
        <dbReference type="ARBA" id="ARBA00004729"/>
    </source>
</evidence>
<comment type="pathway">
    <text evidence="3 10">Amino-acid biosynthesis; L-leucine biosynthesis; L-leucine from 3-methyl-2-oxobutanoate: step 2/4.</text>
</comment>
<dbReference type="NCBIfam" id="TIGR00171">
    <property type="entry name" value="leuD"/>
    <property type="match status" value="1"/>
</dbReference>
<sequence length="197" mass="22460">MSGFTIIEGKAIAMDRANVDTDQIIPKQFLKRIEKTGFGQYLFYDWRYTKDGELNPHFELNLPENQGAAILIANENFGCGSSREHAPWALSDYGFKAVIAPTFADIFHQNCLKNGMLPIKLKPEDVSYLLEEAKKQPLQLKIDLENETVTNNASFSVSFPINMYWKKMLMNGWDEIELTLQLEEKIVKFEDDAAAIS</sequence>
<dbReference type="RefSeq" id="WP_389219508.1">
    <property type="nucleotide sequence ID" value="NZ_JBIACJ010000005.1"/>
</dbReference>
<dbReference type="Gene3D" id="3.20.19.10">
    <property type="entry name" value="Aconitase, domain 4"/>
    <property type="match status" value="1"/>
</dbReference>
<dbReference type="InterPro" id="IPR004431">
    <property type="entry name" value="3-IsopropMal_deHydase_ssu"/>
</dbReference>
<reference evidence="12 13" key="1">
    <citation type="submission" date="2024-08" db="EMBL/GenBank/DDBJ databases">
        <title>Two novel Cytobacillus novel species.</title>
        <authorList>
            <person name="Liu G."/>
        </authorList>
    </citation>
    <scope>NUCLEOTIDE SEQUENCE [LARGE SCALE GENOMIC DNA]</scope>
    <source>
        <strain evidence="12 13">FJAT-53684</strain>
    </source>
</reference>
<dbReference type="EC" id="4.2.1.33" evidence="10"/>
<name>A0ABW6K0R3_9BACI</name>
<evidence type="ECO:0000256" key="4">
    <source>
        <dbReference type="ARBA" id="ARBA00009845"/>
    </source>
</evidence>
<comment type="function">
    <text evidence="2 10">Catalyzes the isomerization between 2-isopropylmalate and 3-isopropylmalate, via the formation of 2-isopropylmaleate.</text>
</comment>
<evidence type="ECO:0000256" key="10">
    <source>
        <dbReference type="HAMAP-Rule" id="MF_01031"/>
    </source>
</evidence>
<dbReference type="CDD" id="cd01577">
    <property type="entry name" value="IPMI_Swivel"/>
    <property type="match status" value="1"/>
</dbReference>
<evidence type="ECO:0000313" key="12">
    <source>
        <dbReference type="EMBL" id="MFE8696920.1"/>
    </source>
</evidence>
<evidence type="ECO:0000256" key="1">
    <source>
        <dbReference type="ARBA" id="ARBA00000491"/>
    </source>
</evidence>
<protein>
    <recommendedName>
        <fullName evidence="10">3-isopropylmalate dehydratase small subunit</fullName>
        <ecNumber evidence="10">4.2.1.33</ecNumber>
    </recommendedName>
    <alternativeName>
        <fullName evidence="10">Alpha-IPM isomerase</fullName>
        <shortName evidence="10">IPMI</shortName>
    </alternativeName>
    <alternativeName>
        <fullName evidence="10">Isopropylmalate isomerase</fullName>
    </alternativeName>
</protein>
<dbReference type="SUPFAM" id="SSF52016">
    <property type="entry name" value="LeuD/IlvD-like"/>
    <property type="match status" value="1"/>
</dbReference>
<dbReference type="PANTHER" id="PTHR43345:SF5">
    <property type="entry name" value="3-ISOPROPYLMALATE DEHYDRATASE SMALL SUBUNIT"/>
    <property type="match status" value="1"/>
</dbReference>
<evidence type="ECO:0000313" key="13">
    <source>
        <dbReference type="Proteomes" id="UP001601058"/>
    </source>
</evidence>
<comment type="subunit">
    <text evidence="5 10">Heterodimer of LeuC and LeuD.</text>
</comment>
<evidence type="ECO:0000256" key="7">
    <source>
        <dbReference type="ARBA" id="ARBA00022605"/>
    </source>
</evidence>
<comment type="caution">
    <text evidence="12">The sequence shown here is derived from an EMBL/GenBank/DDBJ whole genome shotgun (WGS) entry which is preliminary data.</text>
</comment>
<keyword evidence="13" id="KW-1185">Reference proteome</keyword>
<dbReference type="Pfam" id="PF00694">
    <property type="entry name" value="Aconitase_C"/>
    <property type="match status" value="1"/>
</dbReference>
<accession>A0ABW6K0R3</accession>
<evidence type="ECO:0000256" key="8">
    <source>
        <dbReference type="ARBA" id="ARBA00023239"/>
    </source>
</evidence>
<gene>
    <name evidence="10 12" type="primary">leuD</name>
    <name evidence="12" type="ORF">ACFYKT_11300</name>
</gene>
<dbReference type="Proteomes" id="UP001601058">
    <property type="component" value="Unassembled WGS sequence"/>
</dbReference>
<evidence type="ECO:0000256" key="6">
    <source>
        <dbReference type="ARBA" id="ARBA00022430"/>
    </source>
</evidence>
<dbReference type="InterPro" id="IPR033940">
    <property type="entry name" value="IPMI_Swivel"/>
</dbReference>
<evidence type="ECO:0000256" key="9">
    <source>
        <dbReference type="ARBA" id="ARBA00023304"/>
    </source>
</evidence>
<dbReference type="GO" id="GO:0003861">
    <property type="term" value="F:3-isopropylmalate dehydratase activity"/>
    <property type="evidence" value="ECO:0007669"/>
    <property type="project" value="UniProtKB-EC"/>
</dbReference>